<dbReference type="InterPro" id="IPR016032">
    <property type="entry name" value="Sig_transdc_resp-reg_C-effctor"/>
</dbReference>
<protein>
    <submittedName>
        <fullName evidence="5">Response regulator transcription factor</fullName>
    </submittedName>
</protein>
<dbReference type="InterPro" id="IPR000792">
    <property type="entry name" value="Tscrpt_reg_LuxR_C"/>
</dbReference>
<evidence type="ECO:0000256" key="2">
    <source>
        <dbReference type="ARBA" id="ARBA00023125"/>
    </source>
</evidence>
<keyword evidence="2" id="KW-0238">DNA-binding</keyword>
<evidence type="ECO:0000313" key="5">
    <source>
        <dbReference type="EMBL" id="MFD1319745.1"/>
    </source>
</evidence>
<gene>
    <name evidence="5" type="ORF">ACFQ4H_01440</name>
</gene>
<accession>A0ABW3Y8N0</accession>
<name>A0ABW3Y8N0_9ACTN</name>
<dbReference type="PANTHER" id="PTHR44688:SF16">
    <property type="entry name" value="DNA-BINDING TRANSCRIPTIONAL ACTIVATOR DEVR_DOSR"/>
    <property type="match status" value="1"/>
</dbReference>
<dbReference type="InterPro" id="IPR036388">
    <property type="entry name" value="WH-like_DNA-bd_sf"/>
</dbReference>
<dbReference type="SMART" id="SM00421">
    <property type="entry name" value="HTH_LUXR"/>
    <property type="match status" value="1"/>
</dbReference>
<evidence type="ECO:0000259" key="4">
    <source>
        <dbReference type="PROSITE" id="PS50043"/>
    </source>
</evidence>
<keyword evidence="1" id="KW-0805">Transcription regulation</keyword>
<dbReference type="PROSITE" id="PS50043">
    <property type="entry name" value="HTH_LUXR_2"/>
    <property type="match status" value="1"/>
</dbReference>
<reference evidence="6" key="1">
    <citation type="journal article" date="2019" name="Int. J. Syst. Evol. Microbiol.">
        <title>The Global Catalogue of Microorganisms (GCM) 10K type strain sequencing project: providing services to taxonomists for standard genome sequencing and annotation.</title>
        <authorList>
            <consortium name="The Broad Institute Genomics Platform"/>
            <consortium name="The Broad Institute Genome Sequencing Center for Infectious Disease"/>
            <person name="Wu L."/>
            <person name="Ma J."/>
        </authorList>
    </citation>
    <scope>NUCLEOTIDE SEQUENCE [LARGE SCALE GENOMIC DNA]</scope>
    <source>
        <strain evidence="6">JCM 31037</strain>
    </source>
</reference>
<dbReference type="PANTHER" id="PTHR44688">
    <property type="entry name" value="DNA-BINDING TRANSCRIPTIONAL ACTIVATOR DEVR_DOSR"/>
    <property type="match status" value="1"/>
</dbReference>
<dbReference type="Proteomes" id="UP001597260">
    <property type="component" value="Unassembled WGS sequence"/>
</dbReference>
<organism evidence="5 6">
    <name type="scientific">Micromonospora sonneratiae</name>
    <dbReference type="NCBI Taxonomy" id="1184706"/>
    <lineage>
        <taxon>Bacteria</taxon>
        <taxon>Bacillati</taxon>
        <taxon>Actinomycetota</taxon>
        <taxon>Actinomycetes</taxon>
        <taxon>Micromonosporales</taxon>
        <taxon>Micromonosporaceae</taxon>
        <taxon>Micromonospora</taxon>
    </lineage>
</organism>
<dbReference type="EMBL" id="JBHTMP010000001">
    <property type="protein sequence ID" value="MFD1319745.1"/>
    <property type="molecule type" value="Genomic_DNA"/>
</dbReference>
<dbReference type="Pfam" id="PF00196">
    <property type="entry name" value="GerE"/>
    <property type="match status" value="1"/>
</dbReference>
<dbReference type="CDD" id="cd06170">
    <property type="entry name" value="LuxR_C_like"/>
    <property type="match status" value="1"/>
</dbReference>
<dbReference type="SUPFAM" id="SSF46894">
    <property type="entry name" value="C-terminal effector domain of the bipartite response regulators"/>
    <property type="match status" value="1"/>
</dbReference>
<evidence type="ECO:0000256" key="3">
    <source>
        <dbReference type="ARBA" id="ARBA00023163"/>
    </source>
</evidence>
<sequence length="70" mass="7876">METDAKPVLTTQQLRVLELVANGYDNAGIARELRCSPHSVKNVIYDLMARLQVRNRVHAAAYAIRRGLID</sequence>
<proteinExistence type="predicted"/>
<evidence type="ECO:0000313" key="6">
    <source>
        <dbReference type="Proteomes" id="UP001597260"/>
    </source>
</evidence>
<keyword evidence="6" id="KW-1185">Reference proteome</keyword>
<dbReference type="RefSeq" id="WP_377565991.1">
    <property type="nucleotide sequence ID" value="NZ_JBHTMP010000001.1"/>
</dbReference>
<keyword evidence="3" id="KW-0804">Transcription</keyword>
<comment type="caution">
    <text evidence="5">The sequence shown here is derived from an EMBL/GenBank/DDBJ whole genome shotgun (WGS) entry which is preliminary data.</text>
</comment>
<evidence type="ECO:0000256" key="1">
    <source>
        <dbReference type="ARBA" id="ARBA00023015"/>
    </source>
</evidence>
<dbReference type="Gene3D" id="1.10.10.10">
    <property type="entry name" value="Winged helix-like DNA-binding domain superfamily/Winged helix DNA-binding domain"/>
    <property type="match status" value="1"/>
</dbReference>
<feature type="domain" description="HTH luxR-type" evidence="4">
    <location>
        <begin position="2"/>
        <end position="67"/>
    </location>
</feature>